<dbReference type="InterPro" id="IPR047987">
    <property type="entry name" value="Gp19-like_virus"/>
</dbReference>
<dbReference type="Proteomes" id="UP000694001">
    <property type="component" value="Chromosome"/>
</dbReference>
<accession>A0A975U1V7</accession>
<dbReference type="EMBL" id="CP076448">
    <property type="protein sequence ID" value="QXM23616.1"/>
    <property type="molecule type" value="Genomic_DNA"/>
</dbReference>
<organism evidence="1 2">
    <name type="scientific">Elioraea tepida</name>
    <dbReference type="NCBI Taxonomy" id="2843330"/>
    <lineage>
        <taxon>Bacteria</taxon>
        <taxon>Pseudomonadati</taxon>
        <taxon>Pseudomonadota</taxon>
        <taxon>Alphaproteobacteria</taxon>
        <taxon>Acetobacterales</taxon>
        <taxon>Elioraeaceae</taxon>
        <taxon>Elioraea</taxon>
    </lineage>
</organism>
<dbReference type="KEGG" id="elio:KO353_09845"/>
<dbReference type="NCBIfam" id="NF033889">
    <property type="entry name" value="termin_lrg_T7"/>
    <property type="match status" value="1"/>
</dbReference>
<evidence type="ECO:0000313" key="1">
    <source>
        <dbReference type="EMBL" id="QXM23616.1"/>
    </source>
</evidence>
<keyword evidence="2" id="KW-1185">Reference proteome</keyword>
<dbReference type="AlphaFoldDB" id="A0A975U1V7"/>
<sequence>MTTGSDAADAIERTPFPHFLWIWNRLNNQGTPAHHRRIARWLNLRREKGDTRLLLTCFRGAGKSTVVGLYCAWLLACDPTLRLLVLSAETALATKMVRSVRQIIRRHPLCRHIRPRAPTEWAADRFTVHRPGAGRDPSMLARGIGANITGSRADVVIVDDVEVPNTADTAAKREELRARLAEIEFVLVPGGTTLFIGTPHAEDSIYADRGRDGAEPYLAGFHRLRIPLLDEAGASAWPERFTPERIALMRRRVGPRAFAAQMQLEPQPPEDARLDPAQMVRYDAELSLTMGNGGMLLRLGETRLVSASCFWDPAFGAPERGDHSVLAAVFTDADGNHYLHRVVYLTHDPKGGEDAATQLCRQVALIARELHLPSVTVENNGIGRFLPGLLRAEMARARVPCAVAERTSTRSKSERILGALEPVLAARRLWAHRSVLEGRFAAEMREWRPGAKGGHDDALDAVAGCLLAEPVRLPRAAPAGRQAWRGGSFGADTGFTP</sequence>
<name>A0A975U1V7_9PROT</name>
<gene>
    <name evidence="1" type="primary">terL</name>
    <name evidence="1" type="ORF">KO353_09845</name>
</gene>
<protein>
    <submittedName>
        <fullName evidence="1">Phage terminase large subunit</fullName>
    </submittedName>
</protein>
<dbReference type="RefSeq" id="WP_218284490.1">
    <property type="nucleotide sequence ID" value="NZ_CP076448.1"/>
</dbReference>
<evidence type="ECO:0000313" key="2">
    <source>
        <dbReference type="Proteomes" id="UP000694001"/>
    </source>
</evidence>
<proteinExistence type="predicted"/>
<reference evidence="1" key="1">
    <citation type="submission" date="2021-06" db="EMBL/GenBank/DDBJ databases">
        <title>Elioraea tepida, sp. nov., a moderately thermophilic aerobic anoxygenic phototrophic bacterium isolated from an alkaline siliceous hot spring mat community in Yellowstone National Park, WY, USA.</title>
        <authorList>
            <person name="Saini M.K."/>
            <person name="Yoshida S."/>
            <person name="Sebastian A."/>
            <person name="Hirose S."/>
            <person name="Hara E."/>
            <person name="Tamaki H."/>
            <person name="Soulier N.T."/>
            <person name="Albert I."/>
            <person name="Hanada S."/>
            <person name="Bryant D.A."/>
            <person name="Tank M."/>
        </authorList>
    </citation>
    <scope>NUCLEOTIDE SEQUENCE</scope>
    <source>
        <strain evidence="1">MS-P2</strain>
    </source>
</reference>